<dbReference type="InParanoid" id="A0A162PII7"/>
<organism evidence="2 3">
    <name type="scientific">Phycomyces blakesleeanus (strain ATCC 8743b / DSM 1359 / FGSC 10004 / NBRC 33097 / NRRL 1555)</name>
    <dbReference type="NCBI Taxonomy" id="763407"/>
    <lineage>
        <taxon>Eukaryota</taxon>
        <taxon>Fungi</taxon>
        <taxon>Fungi incertae sedis</taxon>
        <taxon>Mucoromycota</taxon>
        <taxon>Mucoromycotina</taxon>
        <taxon>Mucoromycetes</taxon>
        <taxon>Mucorales</taxon>
        <taxon>Phycomycetaceae</taxon>
        <taxon>Phycomyces</taxon>
    </lineage>
</organism>
<protein>
    <submittedName>
        <fullName evidence="2">Uncharacterized protein</fullName>
    </submittedName>
</protein>
<keyword evidence="1" id="KW-0812">Transmembrane</keyword>
<keyword evidence="1" id="KW-0472">Membrane</keyword>
<name>A0A162PII7_PHYB8</name>
<reference evidence="3" key="1">
    <citation type="submission" date="2015-06" db="EMBL/GenBank/DDBJ databases">
        <title>Expansion of signal transduction pathways in fungi by whole-genome duplication.</title>
        <authorList>
            <consortium name="DOE Joint Genome Institute"/>
            <person name="Corrochano L.M."/>
            <person name="Kuo A."/>
            <person name="Marcet-Houben M."/>
            <person name="Polaino S."/>
            <person name="Salamov A."/>
            <person name="Villalobos J.M."/>
            <person name="Alvarez M.I."/>
            <person name="Avalos J."/>
            <person name="Benito E.P."/>
            <person name="Benoit I."/>
            <person name="Burger G."/>
            <person name="Camino L.P."/>
            <person name="Canovas D."/>
            <person name="Cerda-Olmedo E."/>
            <person name="Cheng J.-F."/>
            <person name="Dominguez A."/>
            <person name="Elias M."/>
            <person name="Eslava A.P."/>
            <person name="Glaser F."/>
            <person name="Grimwood J."/>
            <person name="Gutierrez G."/>
            <person name="Heitman J."/>
            <person name="Henrissat B."/>
            <person name="Iturriaga E.A."/>
            <person name="Lang B.F."/>
            <person name="Lavin J.L."/>
            <person name="Lee S."/>
            <person name="Li W."/>
            <person name="Lindquist E."/>
            <person name="Lopez-Garcia S."/>
            <person name="Luque E.M."/>
            <person name="Marcos A.T."/>
            <person name="Martin J."/>
            <person name="McCluskey K."/>
            <person name="Medina H.R."/>
            <person name="Miralles-Duran A."/>
            <person name="Miyazaki A."/>
            <person name="Munoz-Torres E."/>
            <person name="Oguiza J.A."/>
            <person name="Ohm R."/>
            <person name="Olmedo M."/>
            <person name="Orejas M."/>
            <person name="Ortiz-Castellanos L."/>
            <person name="Pisabarro A.G."/>
            <person name="Rodriguez-Romero J."/>
            <person name="Ruiz-Herrera J."/>
            <person name="Ruiz-Vazquez R."/>
            <person name="Sanz C."/>
            <person name="Schackwitz W."/>
            <person name="Schmutz J."/>
            <person name="Shahriari M."/>
            <person name="Shelest E."/>
            <person name="Silva-Franco F."/>
            <person name="Soanes D."/>
            <person name="Syed K."/>
            <person name="Tagua V.G."/>
            <person name="Talbot N.J."/>
            <person name="Thon M."/>
            <person name="De vries R.P."/>
            <person name="Wiebenga A."/>
            <person name="Yadav J.S."/>
            <person name="Braun E.L."/>
            <person name="Baker S."/>
            <person name="Garre V."/>
            <person name="Horwitz B."/>
            <person name="Torres-Martinez S."/>
            <person name="Idnurm A."/>
            <person name="Herrera-Estrella A."/>
            <person name="Gabaldon T."/>
            <person name="Grigoriev I.V."/>
        </authorList>
    </citation>
    <scope>NUCLEOTIDE SEQUENCE [LARGE SCALE GENOMIC DNA]</scope>
    <source>
        <strain evidence="3">NRRL 1555(-)</strain>
    </source>
</reference>
<dbReference type="RefSeq" id="XP_018291217.1">
    <property type="nucleotide sequence ID" value="XM_018441531.1"/>
</dbReference>
<evidence type="ECO:0000256" key="1">
    <source>
        <dbReference type="SAM" id="Phobius"/>
    </source>
</evidence>
<dbReference type="VEuPathDB" id="FungiDB:PHYBLDRAFT_65775"/>
<sequence>MKTVKLQTNNTRNKSKDITLKKLRGDLTIEPKKWISRSVFLSGLLSMFQLPLSFNYILFIYCKTKRRMSQGAGHRVRRRPSSSRRAQISNIKNSEQSKKIFKQLIKLPRILQIIPAKVALSRFIYQDILI</sequence>
<dbReference type="EMBL" id="KV440981">
    <property type="protein sequence ID" value="OAD73177.1"/>
    <property type="molecule type" value="Genomic_DNA"/>
</dbReference>
<accession>A0A162PII7</accession>
<proteinExistence type="predicted"/>
<gene>
    <name evidence="2" type="ORF">PHYBLDRAFT_65775</name>
</gene>
<dbReference type="AlphaFoldDB" id="A0A162PII7"/>
<dbReference type="Proteomes" id="UP000077315">
    <property type="component" value="Unassembled WGS sequence"/>
</dbReference>
<evidence type="ECO:0000313" key="2">
    <source>
        <dbReference type="EMBL" id="OAD73177.1"/>
    </source>
</evidence>
<keyword evidence="3" id="KW-1185">Reference proteome</keyword>
<feature type="transmembrane region" description="Helical" evidence="1">
    <location>
        <begin position="39"/>
        <end position="61"/>
    </location>
</feature>
<evidence type="ECO:0000313" key="3">
    <source>
        <dbReference type="Proteomes" id="UP000077315"/>
    </source>
</evidence>
<keyword evidence="1" id="KW-1133">Transmembrane helix</keyword>
<dbReference type="GeneID" id="29002437"/>